<dbReference type="GO" id="GO:0006749">
    <property type="term" value="P:glutathione metabolic process"/>
    <property type="evidence" value="ECO:0007669"/>
    <property type="project" value="InterPro"/>
</dbReference>
<dbReference type="Pfam" id="PF00581">
    <property type="entry name" value="Rhodanese"/>
    <property type="match status" value="2"/>
</dbReference>
<sequence>MKIEQIYTGCLAQGAYYIESEGEVAIIDPLREVESYIKKATQNTAKINYIFETHFHADFVSGHVTLAEKTGAKIVYGPTAKTTYKSHIATDGEVFKIGKITITALHTPGHTMESTSYLLKDENGKNHAIFSGDTLFLGDVGRPDLAQKGTLTIEDLAGFLYDSLRTKIMTLEDDVIVYPAHGAGSACGKNLSKETIGTIGDQKKTNYALRENMTKAEFIKEVTDGLLPPPAYFPLNVKMNKEGYESIDDVIKNGAKGLSVANFEKIANTTDAIILDVRHQSEFIKGFIPKSIFIGLGGTFAPWVGALIKDVKQPILLVTPQGEEETTITRLSRVGFDNVLGYLDGSFNAWKTSGKEIDTLRSVSADVLEDAISKKALVFDARKPGEYAKEHIVDVPSTPLDFLNDHIEEFPKTEDFYVHCAGGYRSVIAASILKARGYHNVIDVSGGFAAIRKTSIERTVAVCPSTLK</sequence>
<dbReference type="SUPFAM" id="SSF52821">
    <property type="entry name" value="Rhodanese/Cell cycle control phosphatase"/>
    <property type="match status" value="2"/>
</dbReference>
<evidence type="ECO:0000313" key="3">
    <source>
        <dbReference type="EMBL" id="SOU88237.1"/>
    </source>
</evidence>
<dbReference type="Proteomes" id="UP000490060">
    <property type="component" value="Unassembled WGS sequence"/>
</dbReference>
<dbReference type="InterPro" id="IPR051682">
    <property type="entry name" value="Mito_Persulfide_Diox"/>
</dbReference>
<dbReference type="PANTHER" id="PTHR43084:SF1">
    <property type="entry name" value="PERSULFIDE DIOXYGENASE ETHE1, MITOCHONDRIAL"/>
    <property type="match status" value="1"/>
</dbReference>
<feature type="domain" description="Rhodanese" evidence="2">
    <location>
        <begin position="268"/>
        <end position="359"/>
    </location>
</feature>
<dbReference type="InterPro" id="IPR044528">
    <property type="entry name" value="POD-like_MBL-fold"/>
</dbReference>
<dbReference type="PANTHER" id="PTHR43084">
    <property type="entry name" value="PERSULFIDE DIOXYGENASE ETHE1"/>
    <property type="match status" value="1"/>
</dbReference>
<protein>
    <submittedName>
        <fullName evidence="3">MBL fold metallo-hydrolase</fullName>
    </submittedName>
</protein>
<dbReference type="SUPFAM" id="SSF56281">
    <property type="entry name" value="Metallo-hydrolase/oxidoreductase"/>
    <property type="match status" value="1"/>
</dbReference>
<dbReference type="InterPro" id="IPR036866">
    <property type="entry name" value="RibonucZ/Hydroxyglut_hydro"/>
</dbReference>
<dbReference type="GO" id="GO:0046872">
    <property type="term" value="F:metal ion binding"/>
    <property type="evidence" value="ECO:0007669"/>
    <property type="project" value="UniProtKB-KW"/>
</dbReference>
<dbReference type="SMART" id="SM00450">
    <property type="entry name" value="RHOD"/>
    <property type="match status" value="2"/>
</dbReference>
<dbReference type="PROSITE" id="PS50206">
    <property type="entry name" value="RHODANESE_3"/>
    <property type="match status" value="2"/>
</dbReference>
<dbReference type="InterPro" id="IPR001279">
    <property type="entry name" value="Metallo-B-lactamas"/>
</dbReference>
<dbReference type="Gene3D" id="3.40.250.10">
    <property type="entry name" value="Rhodanese-like domain"/>
    <property type="match status" value="2"/>
</dbReference>
<dbReference type="InterPro" id="IPR036873">
    <property type="entry name" value="Rhodanese-like_dom_sf"/>
</dbReference>
<organism evidence="3 4">
    <name type="scientific">Tenacibaculum finnmarkense genomovar ulcerans</name>
    <dbReference type="NCBI Taxonomy" id="2781388"/>
    <lineage>
        <taxon>Bacteria</taxon>
        <taxon>Pseudomonadati</taxon>
        <taxon>Bacteroidota</taxon>
        <taxon>Flavobacteriia</taxon>
        <taxon>Flavobacteriales</taxon>
        <taxon>Flavobacteriaceae</taxon>
        <taxon>Tenacibaculum</taxon>
        <taxon>Tenacibaculum finnmarkense</taxon>
    </lineage>
</organism>
<dbReference type="AlphaFoldDB" id="A0A2I2M836"/>
<dbReference type="EMBL" id="OENE01000007">
    <property type="protein sequence ID" value="SOU88237.1"/>
    <property type="molecule type" value="Genomic_DNA"/>
</dbReference>
<dbReference type="GO" id="GO:0070813">
    <property type="term" value="P:hydrogen sulfide metabolic process"/>
    <property type="evidence" value="ECO:0007669"/>
    <property type="project" value="TreeGrafter"/>
</dbReference>
<dbReference type="SMART" id="SM00849">
    <property type="entry name" value="Lactamase_B"/>
    <property type="match status" value="1"/>
</dbReference>
<gene>
    <name evidence="3" type="ORF">TNO010_150188</name>
</gene>
<reference evidence="3 4" key="1">
    <citation type="submission" date="2017-11" db="EMBL/GenBank/DDBJ databases">
        <authorList>
            <person name="Duchaud E."/>
        </authorList>
    </citation>
    <scope>NUCLEOTIDE SEQUENCE [LARGE SCALE GENOMIC DNA]</scope>
    <source>
        <strain evidence="3 4">TNO010</strain>
    </source>
</reference>
<evidence type="ECO:0000259" key="2">
    <source>
        <dbReference type="PROSITE" id="PS50206"/>
    </source>
</evidence>
<dbReference type="CDD" id="cd07724">
    <property type="entry name" value="POD-like_MBL-fold"/>
    <property type="match status" value="1"/>
</dbReference>
<keyword evidence="3" id="KW-0378">Hydrolase</keyword>
<dbReference type="CDD" id="cd00158">
    <property type="entry name" value="RHOD"/>
    <property type="match status" value="2"/>
</dbReference>
<name>A0A2I2M836_9FLAO</name>
<dbReference type="FunFam" id="3.60.15.10:FF:000030">
    <property type="entry name" value="Metallo-beta-lactamase family protein"/>
    <property type="match status" value="1"/>
</dbReference>
<accession>A0A2I2M836</accession>
<dbReference type="GO" id="GO:0050313">
    <property type="term" value="F:sulfur dioxygenase activity"/>
    <property type="evidence" value="ECO:0007669"/>
    <property type="project" value="InterPro"/>
</dbReference>
<dbReference type="Gene3D" id="3.60.15.10">
    <property type="entry name" value="Ribonuclease Z/Hydroxyacylglutathione hydrolase-like"/>
    <property type="match status" value="1"/>
</dbReference>
<dbReference type="Pfam" id="PF00753">
    <property type="entry name" value="Lactamase_B"/>
    <property type="match status" value="1"/>
</dbReference>
<proteinExistence type="predicted"/>
<dbReference type="GO" id="GO:0016787">
    <property type="term" value="F:hydrolase activity"/>
    <property type="evidence" value="ECO:0007669"/>
    <property type="project" value="UniProtKB-KW"/>
</dbReference>
<dbReference type="InterPro" id="IPR001763">
    <property type="entry name" value="Rhodanese-like_dom"/>
</dbReference>
<evidence type="ECO:0000256" key="1">
    <source>
        <dbReference type="ARBA" id="ARBA00022723"/>
    </source>
</evidence>
<dbReference type="RefSeq" id="WP_172505036.1">
    <property type="nucleotide sequence ID" value="NZ_OENE01000007.1"/>
</dbReference>
<evidence type="ECO:0000313" key="4">
    <source>
        <dbReference type="Proteomes" id="UP000490060"/>
    </source>
</evidence>
<keyword evidence="1" id="KW-0479">Metal-binding</keyword>
<feature type="domain" description="Rhodanese" evidence="2">
    <location>
        <begin position="372"/>
        <end position="460"/>
    </location>
</feature>